<evidence type="ECO:0000313" key="2">
    <source>
        <dbReference type="Proteomes" id="UP000481861"/>
    </source>
</evidence>
<accession>A0A7C8IA33</accession>
<proteinExistence type="predicted"/>
<dbReference type="Proteomes" id="UP000481861">
    <property type="component" value="Unassembled WGS sequence"/>
</dbReference>
<name>A0A7C8IA33_9PLEO</name>
<protein>
    <submittedName>
        <fullName evidence="1">Uncharacterized protein</fullName>
    </submittedName>
</protein>
<gene>
    <name evidence="1" type="ORF">BDV95DRAFT_605672</name>
</gene>
<keyword evidence="2" id="KW-1185">Reference proteome</keyword>
<dbReference type="OrthoDB" id="4500473at2759"/>
<dbReference type="AlphaFoldDB" id="A0A7C8IA33"/>
<evidence type="ECO:0000313" key="1">
    <source>
        <dbReference type="EMBL" id="KAF2873106.1"/>
    </source>
</evidence>
<reference evidence="1 2" key="1">
    <citation type="submission" date="2020-01" db="EMBL/GenBank/DDBJ databases">
        <authorList>
            <consortium name="DOE Joint Genome Institute"/>
            <person name="Haridas S."/>
            <person name="Albert R."/>
            <person name="Binder M."/>
            <person name="Bloem J."/>
            <person name="Labutti K."/>
            <person name="Salamov A."/>
            <person name="Andreopoulos B."/>
            <person name="Baker S.E."/>
            <person name="Barry K."/>
            <person name="Bills G."/>
            <person name="Bluhm B.H."/>
            <person name="Cannon C."/>
            <person name="Castanera R."/>
            <person name="Culley D.E."/>
            <person name="Daum C."/>
            <person name="Ezra D."/>
            <person name="Gonzalez J.B."/>
            <person name="Henrissat B."/>
            <person name="Kuo A."/>
            <person name="Liang C."/>
            <person name="Lipzen A."/>
            <person name="Lutzoni F."/>
            <person name="Magnuson J."/>
            <person name="Mondo S."/>
            <person name="Nolan M."/>
            <person name="Ohm R."/>
            <person name="Pangilinan J."/>
            <person name="Park H.-J.H."/>
            <person name="Ramirez L."/>
            <person name="Alfaro M."/>
            <person name="Sun H."/>
            <person name="Tritt A."/>
            <person name="Yoshinaga Y."/>
            <person name="Zwiers L.-H.L."/>
            <person name="Turgeon B.G."/>
            <person name="Goodwin S.B."/>
            <person name="Spatafora J.W."/>
            <person name="Crous P.W."/>
            <person name="Grigoriev I.V."/>
        </authorList>
    </citation>
    <scope>NUCLEOTIDE SEQUENCE [LARGE SCALE GENOMIC DNA]</scope>
    <source>
        <strain evidence="1 2">CBS 611.86</strain>
    </source>
</reference>
<organism evidence="1 2">
    <name type="scientific">Massariosphaeria phaeospora</name>
    <dbReference type="NCBI Taxonomy" id="100035"/>
    <lineage>
        <taxon>Eukaryota</taxon>
        <taxon>Fungi</taxon>
        <taxon>Dikarya</taxon>
        <taxon>Ascomycota</taxon>
        <taxon>Pezizomycotina</taxon>
        <taxon>Dothideomycetes</taxon>
        <taxon>Pleosporomycetidae</taxon>
        <taxon>Pleosporales</taxon>
        <taxon>Pleosporales incertae sedis</taxon>
        <taxon>Massariosphaeria</taxon>
    </lineage>
</organism>
<comment type="caution">
    <text evidence="1">The sequence shown here is derived from an EMBL/GenBank/DDBJ whole genome shotgun (WGS) entry which is preliminary data.</text>
</comment>
<sequence length="280" mass="29831">MALKTYLLAPNFTLEPDGPIRIGRVIIDPFRPTKPLHIPTSEPAIATHVDFDSSHSRNTSHSLHGSVFAQFLQVASANVGAGVSKDVLTQYTMDSLETQRIKEDPTDFDAAELVKHPPVQAAINSGVLGSAPVYMITGIKIAKGFGLSTQVVRTREVQSGGSGTVTGDIAVGADVGASRTKGAEDAFRSGSDIIFAYQLHAIAYKKWWRKKLTVVVYAPSSAFLSDDAEAVEDEAAVGDVTPDHVLAIAEENEDDSVKAVDGLDGDSKCVCIAFKDSDDE</sequence>
<dbReference type="EMBL" id="JAADJZ010000008">
    <property type="protein sequence ID" value="KAF2873106.1"/>
    <property type="molecule type" value="Genomic_DNA"/>
</dbReference>